<dbReference type="InterPro" id="IPR001697">
    <property type="entry name" value="Pyr_Knase"/>
</dbReference>
<evidence type="ECO:0000256" key="8">
    <source>
        <dbReference type="ARBA" id="ARBA00022741"/>
    </source>
</evidence>
<dbReference type="RefSeq" id="WP_138405008.1">
    <property type="nucleotide sequence ID" value="NZ_VBSP01000032.1"/>
</dbReference>
<evidence type="ECO:0000313" key="16">
    <source>
        <dbReference type="EMBL" id="TLQ40302.1"/>
    </source>
</evidence>
<keyword evidence="9 14" id="KW-0418">Kinase</keyword>
<keyword evidence="13" id="KW-0670">Pyruvate</keyword>
<keyword evidence="8" id="KW-0547">Nucleotide-binding</keyword>
<dbReference type="InterPro" id="IPR011037">
    <property type="entry name" value="Pyrv_Knase-like_insert_dom_sf"/>
</dbReference>
<accession>A0A5R9DUX1</accession>
<comment type="similarity">
    <text evidence="3 14">Belongs to the pyruvate kinase family.</text>
</comment>
<dbReference type="EC" id="2.7.1.40" evidence="4 14"/>
<dbReference type="GO" id="GO:0004743">
    <property type="term" value="F:pyruvate kinase activity"/>
    <property type="evidence" value="ECO:0007669"/>
    <property type="project" value="UniProtKB-EC"/>
</dbReference>
<evidence type="ECO:0000256" key="11">
    <source>
        <dbReference type="ARBA" id="ARBA00022842"/>
    </source>
</evidence>
<dbReference type="Proteomes" id="UP000306420">
    <property type="component" value="Unassembled WGS sequence"/>
</dbReference>
<evidence type="ECO:0000259" key="15">
    <source>
        <dbReference type="Pfam" id="PF00224"/>
    </source>
</evidence>
<evidence type="ECO:0000256" key="3">
    <source>
        <dbReference type="ARBA" id="ARBA00008663"/>
    </source>
</evidence>
<name>A0A5R9DUX1_9LACT</name>
<evidence type="ECO:0000256" key="9">
    <source>
        <dbReference type="ARBA" id="ARBA00022777"/>
    </source>
</evidence>
<feature type="domain" description="Pyruvate kinase barrel" evidence="15">
    <location>
        <begin position="134"/>
        <end position="459"/>
    </location>
</feature>
<keyword evidence="6 14" id="KW-0808">Transferase</keyword>
<dbReference type="SUPFAM" id="SSF51621">
    <property type="entry name" value="Phosphoenolpyruvate/pyruvate domain"/>
    <property type="match status" value="1"/>
</dbReference>
<evidence type="ECO:0000256" key="12">
    <source>
        <dbReference type="ARBA" id="ARBA00023152"/>
    </source>
</evidence>
<keyword evidence="7" id="KW-0479">Metal-binding</keyword>
<dbReference type="InterPro" id="IPR015813">
    <property type="entry name" value="Pyrv/PenolPyrv_kinase-like_dom"/>
</dbReference>
<dbReference type="UniPathway" id="UPA00109">
    <property type="reaction ID" value="UER00188"/>
</dbReference>
<sequence>MTYSSIEEQTQIYDNLTELYQQIKAESETEFKAIDKNIERNDFRESARNLFAYLALRRRDIRSLQADLSSWGLSSLGRLESRTLFTLESVIRRLGNTIGKDMEIEEPESKQSTAGRNRLAQNTQLFFGDAPRERNTRIMVTMPTEASEDKVLLKELIESGMNVARINAAHDNEDTWKAMIDNIHELAEELDKKVKILIDIAGPKIRTEWVFTKFKKPKVKAGDLVRMTKDYTNLPPLDDDIKVTVGCSIPQIFEQLSIDDPILIDDGSIELEGKEIGESEALLLVKRVRVGSVRIKAEKGLNFPETEFDIDILTDEDREAIHFAVEHADMIGCSFIRTTDDIEEIQAEIEKSDRPLSDVPLTLNIETVQAMNNLPEVILKAGSRNPVSVMIARGDLAVESGYVRLAELQQEILWICEASDTPVIWGTEVMASMLDEGIPSRAEVTDAAEGSRSECVMLNKGSYMSDTVQMLNDILIKMEEHQYKKTPTLRSLNVTKIKLP</sequence>
<dbReference type="PRINTS" id="PR01050">
    <property type="entry name" value="PYRUVTKNASE"/>
</dbReference>
<evidence type="ECO:0000256" key="6">
    <source>
        <dbReference type="ARBA" id="ARBA00022679"/>
    </source>
</evidence>
<dbReference type="GO" id="GO:0030955">
    <property type="term" value="F:potassium ion binding"/>
    <property type="evidence" value="ECO:0007669"/>
    <property type="project" value="InterPro"/>
</dbReference>
<dbReference type="InterPro" id="IPR015806">
    <property type="entry name" value="Pyrv_Knase_insert_dom_sf"/>
</dbReference>
<dbReference type="OrthoDB" id="9812123at2"/>
<organism evidence="16 17">
    <name type="scientific">Ruoffia tabacinasalis</name>
    <dbReference type="NCBI Taxonomy" id="87458"/>
    <lineage>
        <taxon>Bacteria</taxon>
        <taxon>Bacillati</taxon>
        <taxon>Bacillota</taxon>
        <taxon>Bacilli</taxon>
        <taxon>Lactobacillales</taxon>
        <taxon>Aerococcaceae</taxon>
        <taxon>Ruoffia</taxon>
    </lineage>
</organism>
<evidence type="ECO:0000313" key="17">
    <source>
        <dbReference type="Proteomes" id="UP000306420"/>
    </source>
</evidence>
<dbReference type="GO" id="GO:0000287">
    <property type="term" value="F:magnesium ion binding"/>
    <property type="evidence" value="ECO:0007669"/>
    <property type="project" value="InterPro"/>
</dbReference>
<keyword evidence="11 14" id="KW-0460">Magnesium</keyword>
<dbReference type="Pfam" id="PF00224">
    <property type="entry name" value="PK"/>
    <property type="match status" value="1"/>
</dbReference>
<proteinExistence type="inferred from homology"/>
<dbReference type="EMBL" id="VBSP01000032">
    <property type="protein sequence ID" value="TLQ40302.1"/>
    <property type="molecule type" value="Genomic_DNA"/>
</dbReference>
<dbReference type="InterPro" id="IPR040442">
    <property type="entry name" value="Pyrv_kinase-like_dom_sf"/>
</dbReference>
<protein>
    <recommendedName>
        <fullName evidence="5 14">Pyruvate kinase</fullName>
        <ecNumber evidence="4 14">2.7.1.40</ecNumber>
    </recommendedName>
</protein>
<comment type="catalytic activity">
    <reaction evidence="14">
        <text>pyruvate + ATP = phosphoenolpyruvate + ADP + H(+)</text>
        <dbReference type="Rhea" id="RHEA:18157"/>
        <dbReference type="ChEBI" id="CHEBI:15361"/>
        <dbReference type="ChEBI" id="CHEBI:15378"/>
        <dbReference type="ChEBI" id="CHEBI:30616"/>
        <dbReference type="ChEBI" id="CHEBI:58702"/>
        <dbReference type="ChEBI" id="CHEBI:456216"/>
        <dbReference type="EC" id="2.7.1.40"/>
    </reaction>
</comment>
<gene>
    <name evidence="16" type="ORF">FEZ33_08645</name>
</gene>
<keyword evidence="12 14" id="KW-0324">Glycolysis</keyword>
<dbReference type="SUPFAM" id="SSF50800">
    <property type="entry name" value="PK beta-barrel domain-like"/>
    <property type="match status" value="1"/>
</dbReference>
<reference evidence="16 17" key="1">
    <citation type="submission" date="2019-05" db="EMBL/GenBank/DDBJ databases">
        <title>The metagenome of a microbial culture collection derived from dairy environment covers the genomic content of the human microbiome.</title>
        <authorList>
            <person name="Roder T."/>
            <person name="Wuthrich D."/>
            <person name="Sattari Z."/>
            <person name="Von Ah U."/>
            <person name="Bar C."/>
            <person name="Ronchi F."/>
            <person name="Macpherson A.J."/>
            <person name="Ganal-Vonarburg S.C."/>
            <person name="Bruggmann R."/>
            <person name="Vergeres G."/>
        </authorList>
    </citation>
    <scope>NUCLEOTIDE SEQUENCE [LARGE SCALE GENOMIC DNA]</scope>
    <source>
        <strain evidence="16 17">FAM 24227</strain>
    </source>
</reference>
<comment type="pathway">
    <text evidence="2 14">Carbohydrate degradation; glycolysis; pyruvate from D-glyceraldehyde 3-phosphate: step 5/5.</text>
</comment>
<evidence type="ECO:0000256" key="10">
    <source>
        <dbReference type="ARBA" id="ARBA00022840"/>
    </source>
</evidence>
<dbReference type="GO" id="GO:0016301">
    <property type="term" value="F:kinase activity"/>
    <property type="evidence" value="ECO:0007669"/>
    <property type="project" value="UniProtKB-KW"/>
</dbReference>
<evidence type="ECO:0000256" key="4">
    <source>
        <dbReference type="ARBA" id="ARBA00012142"/>
    </source>
</evidence>
<dbReference type="GO" id="GO:0005524">
    <property type="term" value="F:ATP binding"/>
    <property type="evidence" value="ECO:0007669"/>
    <property type="project" value="UniProtKB-KW"/>
</dbReference>
<dbReference type="PANTHER" id="PTHR11817">
    <property type="entry name" value="PYRUVATE KINASE"/>
    <property type="match status" value="1"/>
</dbReference>
<evidence type="ECO:0000256" key="7">
    <source>
        <dbReference type="ARBA" id="ARBA00022723"/>
    </source>
</evidence>
<dbReference type="InterPro" id="IPR015793">
    <property type="entry name" value="Pyrv_Knase_brl"/>
</dbReference>
<comment type="caution">
    <text evidence="16">The sequence shown here is derived from an EMBL/GenBank/DDBJ whole genome shotgun (WGS) entry which is preliminary data.</text>
</comment>
<keyword evidence="10" id="KW-0067">ATP-binding</keyword>
<dbReference type="Gene3D" id="2.40.33.10">
    <property type="entry name" value="PK beta-barrel domain-like"/>
    <property type="match status" value="1"/>
</dbReference>
<evidence type="ECO:0000256" key="14">
    <source>
        <dbReference type="RuleBase" id="RU000504"/>
    </source>
</evidence>
<evidence type="ECO:0000256" key="1">
    <source>
        <dbReference type="ARBA" id="ARBA00001958"/>
    </source>
</evidence>
<dbReference type="AlphaFoldDB" id="A0A5R9DUX1"/>
<dbReference type="Gene3D" id="3.20.20.60">
    <property type="entry name" value="Phosphoenolpyruvate-binding domains"/>
    <property type="match status" value="1"/>
</dbReference>
<comment type="cofactor">
    <cofactor evidence="1">
        <name>K(+)</name>
        <dbReference type="ChEBI" id="CHEBI:29103"/>
    </cofactor>
</comment>
<evidence type="ECO:0000256" key="2">
    <source>
        <dbReference type="ARBA" id="ARBA00004997"/>
    </source>
</evidence>
<evidence type="ECO:0000256" key="5">
    <source>
        <dbReference type="ARBA" id="ARBA00018587"/>
    </source>
</evidence>
<evidence type="ECO:0000256" key="13">
    <source>
        <dbReference type="ARBA" id="ARBA00023317"/>
    </source>
</evidence>